<accession>A0A0K0F3S9</accession>
<keyword evidence="1" id="KW-1185">Reference proteome</keyword>
<evidence type="ECO:0000313" key="2">
    <source>
        <dbReference type="WBParaSite" id="SVE_0346300.1"/>
    </source>
</evidence>
<reference evidence="1" key="1">
    <citation type="submission" date="2014-07" db="EMBL/GenBank/DDBJ databases">
        <authorList>
            <person name="Martin A.A"/>
            <person name="De Silva N."/>
        </authorList>
    </citation>
    <scope>NUCLEOTIDE SEQUENCE</scope>
</reference>
<sequence>MDILHKNDIVKRNVVTRMEISNVREKASENDGEKIYFLTLSPVGDNLIFSDSSIGLVNQNFLVQLQHVTTYYLPIVSIMSNNIANVFNISAISN</sequence>
<dbReference type="WBParaSite" id="SVE_0346300.1">
    <property type="protein sequence ID" value="SVE_0346300.1"/>
    <property type="gene ID" value="SVE_0346300"/>
</dbReference>
<reference evidence="2" key="2">
    <citation type="submission" date="2015-08" db="UniProtKB">
        <authorList>
            <consortium name="WormBaseParasite"/>
        </authorList>
    </citation>
    <scope>IDENTIFICATION</scope>
</reference>
<dbReference type="AlphaFoldDB" id="A0A0K0F3S9"/>
<dbReference type="Proteomes" id="UP000035680">
    <property type="component" value="Unassembled WGS sequence"/>
</dbReference>
<proteinExistence type="predicted"/>
<name>A0A0K0F3S9_STRVS</name>
<organism evidence="1 2">
    <name type="scientific">Strongyloides venezuelensis</name>
    <name type="common">Threadworm</name>
    <dbReference type="NCBI Taxonomy" id="75913"/>
    <lineage>
        <taxon>Eukaryota</taxon>
        <taxon>Metazoa</taxon>
        <taxon>Ecdysozoa</taxon>
        <taxon>Nematoda</taxon>
        <taxon>Chromadorea</taxon>
        <taxon>Rhabditida</taxon>
        <taxon>Tylenchina</taxon>
        <taxon>Panagrolaimomorpha</taxon>
        <taxon>Strongyloidoidea</taxon>
        <taxon>Strongyloididae</taxon>
        <taxon>Strongyloides</taxon>
    </lineage>
</organism>
<evidence type="ECO:0000313" key="1">
    <source>
        <dbReference type="Proteomes" id="UP000035680"/>
    </source>
</evidence>
<protein>
    <submittedName>
        <fullName evidence="2">Uncharacterized protein</fullName>
    </submittedName>
</protein>